<dbReference type="Proteomes" id="UP000282185">
    <property type="component" value="Unassembled WGS sequence"/>
</dbReference>
<sequence>MTFLLPVLLAGALLWIPGLVLLLAAGVRSRLWWGAAPALTVTAGAALATVLHLLGVRWSALSTALALALLALALWGARRLLVRRRGAVAGAAPEGPGPSRRLAGLSALTVGGNVLLGLGVVASASRRMGGLDTLNGSYDAFYHLSAVAFLREGGDAFAWAALQGIYGEPTYYPVAFDALAALLPWDPVVSTNALMLACLASLPGAVAAMVAALVPDPVRARLLALCAAGAATLFLSTAAMGLVMGLWPIVLGTVCLPPAVAAVLRVRSRREGGRRGDVLAAVLLMGAAGLAHPSVLFSAAVVAGCVLIGHGIVALQRGRRRHAAKLLGVAAAGAAVYLLGSALTLGDMDLTRRSGLGAGELLWQILADSPRIPAVGAPFWPLAVVWPLAVLGAVTAVRRREAPMVSAAVALVASLVLGLVTDLYGPLATALVNPWYGARERIAPLMMCLLVVLMARGLAALLDGHPRLPRLAAPAAVALLGVTVVAGLAVPGRLPLLGSLAYTAYGVQLAPYVTPQERAFIERTAQELPADAVVLADPRDGATLYWSLGGVGTVYPTMASPITVDQRLIGRYVTDLDDRRLVCGALARERPTHLYRDTSQHAGWRLDAEASAPWEGVRGVPDHQLTLVDRDGPYALYEFTPPC</sequence>
<proteinExistence type="predicted"/>
<feature type="transmembrane region" description="Helical" evidence="1">
    <location>
        <begin position="441"/>
        <end position="459"/>
    </location>
</feature>
<feature type="transmembrane region" description="Helical" evidence="1">
    <location>
        <begin position="327"/>
        <end position="346"/>
    </location>
</feature>
<feature type="transmembrane region" description="Helical" evidence="1">
    <location>
        <begin position="31"/>
        <end position="54"/>
    </location>
</feature>
<reference evidence="3 5" key="2">
    <citation type="submission" date="2018-08" db="EMBL/GenBank/DDBJ databases">
        <title>Brachybacterium saurashtrense DSM 23186.</title>
        <authorList>
            <person name="Li Y."/>
        </authorList>
    </citation>
    <scope>NUCLEOTIDE SEQUENCE [LARGE SCALE GENOMIC DNA]</scope>
    <source>
        <strain evidence="3 5">DSM 23186</strain>
    </source>
</reference>
<feature type="transmembrane region" description="Helical" evidence="1">
    <location>
        <begin position="60"/>
        <end position="81"/>
    </location>
</feature>
<feature type="transmembrane region" description="Helical" evidence="1">
    <location>
        <begin position="102"/>
        <end position="124"/>
    </location>
</feature>
<evidence type="ECO:0000313" key="2">
    <source>
        <dbReference type="EMBL" id="AXK45548.1"/>
    </source>
</evidence>
<keyword evidence="1" id="KW-0472">Membrane</keyword>
<organism evidence="3 5">
    <name type="scientific">Brachybacterium saurashtrense</name>
    <dbReference type="NCBI Taxonomy" id="556288"/>
    <lineage>
        <taxon>Bacteria</taxon>
        <taxon>Bacillati</taxon>
        <taxon>Actinomycetota</taxon>
        <taxon>Actinomycetes</taxon>
        <taxon>Micrococcales</taxon>
        <taxon>Dermabacteraceae</taxon>
        <taxon>Brachybacterium</taxon>
    </lineage>
</organism>
<accession>A0A345YNP6</accession>
<dbReference type="KEGG" id="bsau:DWV08_07945"/>
<feature type="transmembrane region" description="Helical" evidence="1">
    <location>
        <begin position="471"/>
        <end position="490"/>
    </location>
</feature>
<keyword evidence="1" id="KW-0812">Transmembrane</keyword>
<dbReference type="AlphaFoldDB" id="A0A345YNP6"/>
<reference evidence="2 4" key="1">
    <citation type="submission" date="2018-07" db="EMBL/GenBank/DDBJ databases">
        <title>Brachybacterium saurashtrense DSM 23186 genome sequence.</title>
        <authorList>
            <person name="Guo L."/>
        </authorList>
    </citation>
    <scope>NUCLEOTIDE SEQUENCE [LARGE SCALE GENOMIC DNA]</scope>
    <source>
        <strain evidence="2 4">DSM 23186</strain>
    </source>
</reference>
<feature type="transmembrane region" description="Helical" evidence="1">
    <location>
        <begin position="222"/>
        <end position="240"/>
    </location>
</feature>
<evidence type="ECO:0000313" key="3">
    <source>
        <dbReference type="EMBL" id="RRR21081.1"/>
    </source>
</evidence>
<protein>
    <submittedName>
        <fullName evidence="3">Uncharacterized protein</fullName>
    </submittedName>
</protein>
<evidence type="ECO:0000313" key="5">
    <source>
        <dbReference type="Proteomes" id="UP000282185"/>
    </source>
</evidence>
<feature type="transmembrane region" description="Helical" evidence="1">
    <location>
        <begin position="193"/>
        <end position="215"/>
    </location>
</feature>
<dbReference type="OrthoDB" id="3169698at2"/>
<feature type="transmembrane region" description="Helical" evidence="1">
    <location>
        <begin position="297"/>
        <end position="315"/>
    </location>
</feature>
<keyword evidence="1" id="KW-1133">Transmembrane helix</keyword>
<dbReference type="InterPro" id="IPR046671">
    <property type="entry name" value="DUF6541"/>
</dbReference>
<dbReference type="Pfam" id="PF20176">
    <property type="entry name" value="DUF6541"/>
    <property type="match status" value="1"/>
</dbReference>
<dbReference type="EMBL" id="CP031356">
    <property type="protein sequence ID" value="AXK45548.1"/>
    <property type="molecule type" value="Genomic_DNA"/>
</dbReference>
<name>A0A345YNP6_9MICO</name>
<feature type="transmembrane region" description="Helical" evidence="1">
    <location>
        <begin position="379"/>
        <end position="397"/>
    </location>
</feature>
<evidence type="ECO:0000256" key="1">
    <source>
        <dbReference type="SAM" id="Phobius"/>
    </source>
</evidence>
<evidence type="ECO:0000313" key="4">
    <source>
        <dbReference type="Proteomes" id="UP000254236"/>
    </source>
</evidence>
<feature type="transmembrane region" description="Helical" evidence="1">
    <location>
        <begin position="6"/>
        <end position="24"/>
    </location>
</feature>
<dbReference type="Proteomes" id="UP000254236">
    <property type="component" value="Chromosome"/>
</dbReference>
<keyword evidence="4" id="KW-1185">Reference proteome</keyword>
<gene>
    <name evidence="2" type="ORF">DWV08_07945</name>
    <name evidence="3" type="ORF">DXU92_15405</name>
</gene>
<feature type="transmembrane region" description="Helical" evidence="1">
    <location>
        <begin position="404"/>
        <end position="421"/>
    </location>
</feature>
<dbReference type="RefSeq" id="WP_115413298.1">
    <property type="nucleotide sequence ID" value="NZ_CP031356.1"/>
</dbReference>
<dbReference type="EMBL" id="QSWH01000010">
    <property type="protein sequence ID" value="RRR21081.1"/>
    <property type="molecule type" value="Genomic_DNA"/>
</dbReference>